<proteinExistence type="predicted"/>
<organism evidence="2">
    <name type="scientific">freshwater metagenome</name>
    <dbReference type="NCBI Taxonomy" id="449393"/>
    <lineage>
        <taxon>unclassified sequences</taxon>
        <taxon>metagenomes</taxon>
        <taxon>ecological metagenomes</taxon>
    </lineage>
</organism>
<dbReference type="InterPro" id="IPR003593">
    <property type="entry name" value="AAA+_ATPase"/>
</dbReference>
<dbReference type="SUPFAM" id="SSF52540">
    <property type="entry name" value="P-loop containing nucleoside triphosphate hydrolases"/>
    <property type="match status" value="1"/>
</dbReference>
<dbReference type="InterPro" id="IPR003959">
    <property type="entry name" value="ATPase_AAA_core"/>
</dbReference>
<dbReference type="GO" id="GO:0016887">
    <property type="term" value="F:ATP hydrolysis activity"/>
    <property type="evidence" value="ECO:0007669"/>
    <property type="project" value="InterPro"/>
</dbReference>
<reference evidence="2" key="1">
    <citation type="submission" date="2020-05" db="EMBL/GenBank/DDBJ databases">
        <authorList>
            <person name="Chiriac C."/>
            <person name="Salcher M."/>
            <person name="Ghai R."/>
            <person name="Kavagutti S V."/>
        </authorList>
    </citation>
    <scope>NUCLEOTIDE SEQUENCE</scope>
</reference>
<dbReference type="Gene3D" id="3.40.50.300">
    <property type="entry name" value="P-loop containing nucleotide triphosphate hydrolases"/>
    <property type="match status" value="1"/>
</dbReference>
<dbReference type="Pfam" id="PF00004">
    <property type="entry name" value="AAA"/>
    <property type="match status" value="1"/>
</dbReference>
<name>A0A6J7EJ06_9ZZZZ</name>
<feature type="domain" description="AAA+ ATPase" evidence="1">
    <location>
        <begin position="191"/>
        <end position="353"/>
    </location>
</feature>
<accession>A0A6J7EJ06</accession>
<evidence type="ECO:0000313" key="2">
    <source>
        <dbReference type="EMBL" id="CAB4881220.1"/>
    </source>
</evidence>
<evidence type="ECO:0000259" key="1">
    <source>
        <dbReference type="SMART" id="SM00382"/>
    </source>
</evidence>
<protein>
    <submittedName>
        <fullName evidence="2">Unannotated protein</fullName>
    </submittedName>
</protein>
<sequence length="381" mass="42071">MTNATRISGLPDKPSTLVLTDAAADRFAGSHLGGTVDAAMLAVIAAEHLHSGRTAGWRTLDTSGEWKLEADIISSYRQQGESDEILYRVLDGIGLLRVTEKSVRVKVAAPSPAAALAVENWFRQRFPEHVEEDKFKGKVLTRVIWQGHDGYPEEFSRNIDSEKFIDVERNYAESTRNSMAELLEFRPPSKAGRLVLFHGAPGTGKTHAILSLAAEWREWADLMMISDPERLMSDPSYLLKLIRTPESARGTKAKFNSNRWQVLVLEDAGEFLAPTAKVETGQALSRLLNITDGIVGRASQSLLLITTNENSKNLHPAVSRPGRCMAEIEFNALNRAEIAAWCADRELETPDRDTMTLAELYAATRGKEIVSKPQSKIGFAA</sequence>
<gene>
    <name evidence="2" type="ORF">UFOPK3444_01446</name>
</gene>
<dbReference type="AlphaFoldDB" id="A0A6J7EJ06"/>
<dbReference type="EMBL" id="CAFBLU010000035">
    <property type="protein sequence ID" value="CAB4881220.1"/>
    <property type="molecule type" value="Genomic_DNA"/>
</dbReference>
<dbReference type="GO" id="GO:0005524">
    <property type="term" value="F:ATP binding"/>
    <property type="evidence" value="ECO:0007669"/>
    <property type="project" value="InterPro"/>
</dbReference>
<dbReference type="InterPro" id="IPR027417">
    <property type="entry name" value="P-loop_NTPase"/>
</dbReference>
<dbReference type="SMART" id="SM00382">
    <property type="entry name" value="AAA"/>
    <property type="match status" value="1"/>
</dbReference>